<dbReference type="Pfam" id="PF13419">
    <property type="entry name" value="HAD_2"/>
    <property type="match status" value="1"/>
</dbReference>
<reference evidence="1 2" key="1">
    <citation type="submission" date="2018-07" db="EMBL/GenBank/DDBJ databases">
        <title>Arthrobacter sp. nov., isolated from raw cow's milk with high bacterial count.</title>
        <authorList>
            <person name="Hahne J."/>
            <person name="Isele D."/>
            <person name="Lipski A."/>
        </authorList>
    </citation>
    <scope>NUCLEOTIDE SEQUENCE [LARGE SCALE GENOMIC DNA]</scope>
    <source>
        <strain evidence="1 2">JZ R-183</strain>
    </source>
</reference>
<name>A0A496PHE0_9MICC</name>
<organism evidence="1 2">
    <name type="scientific">Galactobacter caseinivorans</name>
    <dbReference type="NCBI Taxonomy" id="2676123"/>
    <lineage>
        <taxon>Bacteria</taxon>
        <taxon>Bacillati</taxon>
        <taxon>Actinomycetota</taxon>
        <taxon>Actinomycetes</taxon>
        <taxon>Micrococcales</taxon>
        <taxon>Micrococcaceae</taxon>
        <taxon>Galactobacter</taxon>
    </lineage>
</organism>
<evidence type="ECO:0000313" key="1">
    <source>
        <dbReference type="EMBL" id="RKW69903.1"/>
    </source>
</evidence>
<evidence type="ECO:0000313" key="2">
    <source>
        <dbReference type="Proteomes" id="UP000273119"/>
    </source>
</evidence>
<dbReference type="SUPFAM" id="SSF56784">
    <property type="entry name" value="HAD-like"/>
    <property type="match status" value="1"/>
</dbReference>
<dbReference type="InterPro" id="IPR036412">
    <property type="entry name" value="HAD-like_sf"/>
</dbReference>
<dbReference type="SFLD" id="SFLDG01129">
    <property type="entry name" value="C1.5:_HAD__Beta-PGM__Phosphata"/>
    <property type="match status" value="1"/>
</dbReference>
<comment type="caution">
    <text evidence="1">The sequence shown here is derived from an EMBL/GenBank/DDBJ whole genome shotgun (WGS) entry which is preliminary data.</text>
</comment>
<sequence>MSTPTPPLPQAVLWDLDGTLIDSEPLWMAAEASLMAEFGIEWTHEDAMSLVGNALPVSAEIMRSHGVPLENRQVIDRLIGEVMAGLRREVPWRAGARELLVSLQQAGVPQALVTMSEAVMAEAVVQGLGFDPFSVRITGDVVRNGKPHPEPYLTAVTQLEESHGPLDPQRVVAVEDSRPGTASAMAAGLVTVAVPLHVPLEPNPGLHLLKDLDGVTPQDLARIVAQDDALRAGE</sequence>
<dbReference type="InterPro" id="IPR041492">
    <property type="entry name" value="HAD_2"/>
</dbReference>
<dbReference type="RefSeq" id="WP_121485574.1">
    <property type="nucleotide sequence ID" value="NZ_QQXL01000006.1"/>
</dbReference>
<dbReference type="AlphaFoldDB" id="A0A496PHE0"/>
<dbReference type="Proteomes" id="UP000273119">
    <property type="component" value="Unassembled WGS sequence"/>
</dbReference>
<accession>A0A496PHE0</accession>
<dbReference type="SFLD" id="SFLDS00003">
    <property type="entry name" value="Haloacid_Dehalogenase"/>
    <property type="match status" value="1"/>
</dbReference>
<dbReference type="CDD" id="cd07505">
    <property type="entry name" value="HAD_BPGM-like"/>
    <property type="match status" value="1"/>
</dbReference>
<gene>
    <name evidence="1" type="ORF">DWQ67_10540</name>
</gene>
<dbReference type="PANTHER" id="PTHR18901">
    <property type="entry name" value="2-DEOXYGLUCOSE-6-PHOSPHATE PHOSPHATASE 2"/>
    <property type="match status" value="1"/>
</dbReference>
<dbReference type="EMBL" id="QQXL01000006">
    <property type="protein sequence ID" value="RKW69903.1"/>
    <property type="molecule type" value="Genomic_DNA"/>
</dbReference>
<dbReference type="Gene3D" id="3.40.50.1000">
    <property type="entry name" value="HAD superfamily/HAD-like"/>
    <property type="match status" value="1"/>
</dbReference>
<dbReference type="InterPro" id="IPR023198">
    <property type="entry name" value="PGP-like_dom2"/>
</dbReference>
<keyword evidence="2" id="KW-1185">Reference proteome</keyword>
<dbReference type="InterPro" id="IPR023214">
    <property type="entry name" value="HAD_sf"/>
</dbReference>
<protein>
    <submittedName>
        <fullName evidence="1">HAD family phosphatase</fullName>
    </submittedName>
</protein>
<dbReference type="PANTHER" id="PTHR18901:SF38">
    <property type="entry name" value="PSEUDOURIDINE-5'-PHOSPHATASE"/>
    <property type="match status" value="1"/>
</dbReference>
<proteinExistence type="predicted"/>
<dbReference type="Gene3D" id="1.10.150.240">
    <property type="entry name" value="Putative phosphatase, domain 2"/>
    <property type="match status" value="1"/>
</dbReference>